<proteinExistence type="predicted"/>
<sequence length="507" mass="54625">MAAASSQRGEPTAVSDTGAMTASPDDQDQTPDMTAHPEVQDPSNAPLASVTEPEVPGDDLADNTAPAAAADDEDAAARQPAASTDDAHLDEATSRPAAAVDGARDEAAARSPHRSRHVGFSFARASKQAPLSTYAGVAREEPGASRVVDWQAMRALLPVGASAGAVSRRDRLWHEVRRLAPSSLHARRGEHTPRVGAQVGHEDRRAPDSMPLADVDLLVASVLGASLHSTRSVVRRAFKALRAHSAEADFLEAERVEKAELGTLFEYMAAYYELFAMFRRNDTAHGQELEFAGANGALCPPRAQTIIHSHPRRVAVQTSSATCQRWPPGAPRCRNGVRGVQRTLCLTVHELSPLLSQKGVLTKPNKKPGSEHPRQSYDDPLLCYCGSKPPTAKTAWFLRSHTPGRDEVSADTFVHVTTRTGLTVTTGNARAMRPSSRSSGLGGLVPELADALRAAAKEYAVNQKSQLQYQGRSKYLKYKDALPADVDEFALERHRRAVYLVSSQRPA</sequence>
<evidence type="ECO:0008006" key="4">
    <source>
        <dbReference type="Google" id="ProtNLM"/>
    </source>
</evidence>
<comment type="caution">
    <text evidence="2">The sequence shown here is derived from an EMBL/GenBank/DDBJ whole genome shotgun (WGS) entry which is preliminary data.</text>
</comment>
<evidence type="ECO:0000313" key="2">
    <source>
        <dbReference type="EMBL" id="KAL1499938.1"/>
    </source>
</evidence>
<evidence type="ECO:0000256" key="1">
    <source>
        <dbReference type="SAM" id="MobiDB-lite"/>
    </source>
</evidence>
<dbReference type="Proteomes" id="UP001515480">
    <property type="component" value="Unassembled WGS sequence"/>
</dbReference>
<reference evidence="2 3" key="1">
    <citation type="journal article" date="2024" name="Science">
        <title>Giant polyketide synthase enzymes in the biosynthesis of giant marine polyether toxins.</title>
        <authorList>
            <person name="Fallon T.R."/>
            <person name="Shende V.V."/>
            <person name="Wierzbicki I.H."/>
            <person name="Pendleton A.L."/>
            <person name="Watervoot N.F."/>
            <person name="Auber R.P."/>
            <person name="Gonzalez D.J."/>
            <person name="Wisecaver J.H."/>
            <person name="Moore B.S."/>
        </authorList>
    </citation>
    <scope>NUCLEOTIDE SEQUENCE [LARGE SCALE GENOMIC DNA]</scope>
    <source>
        <strain evidence="2 3">12B1</strain>
    </source>
</reference>
<feature type="compositionally biased region" description="Polar residues" evidence="1">
    <location>
        <begin position="1"/>
        <end position="20"/>
    </location>
</feature>
<protein>
    <recommendedName>
        <fullName evidence="4">Rab3 GTPase-activating protein catalytic subunit</fullName>
    </recommendedName>
</protein>
<feature type="region of interest" description="Disordered" evidence="1">
    <location>
        <begin position="1"/>
        <end position="122"/>
    </location>
</feature>
<dbReference type="EMBL" id="JBGBPQ010000024">
    <property type="protein sequence ID" value="KAL1499938.1"/>
    <property type="molecule type" value="Genomic_DNA"/>
</dbReference>
<organism evidence="2 3">
    <name type="scientific">Prymnesium parvum</name>
    <name type="common">Toxic golden alga</name>
    <dbReference type="NCBI Taxonomy" id="97485"/>
    <lineage>
        <taxon>Eukaryota</taxon>
        <taxon>Haptista</taxon>
        <taxon>Haptophyta</taxon>
        <taxon>Prymnesiophyceae</taxon>
        <taxon>Prymnesiales</taxon>
        <taxon>Prymnesiaceae</taxon>
        <taxon>Prymnesium</taxon>
    </lineage>
</organism>
<name>A0AB34IJA2_PRYPA</name>
<evidence type="ECO:0000313" key="3">
    <source>
        <dbReference type="Proteomes" id="UP001515480"/>
    </source>
</evidence>
<dbReference type="AlphaFoldDB" id="A0AB34IJA2"/>
<keyword evidence="3" id="KW-1185">Reference proteome</keyword>
<accession>A0AB34IJA2</accession>
<gene>
    <name evidence="2" type="ORF">AB1Y20_012619</name>
</gene>